<evidence type="ECO:0000256" key="3">
    <source>
        <dbReference type="ARBA" id="ARBA00022806"/>
    </source>
</evidence>
<organism evidence="10">
    <name type="scientific">Gongylonema pulchrum</name>
    <dbReference type="NCBI Taxonomy" id="637853"/>
    <lineage>
        <taxon>Eukaryota</taxon>
        <taxon>Metazoa</taxon>
        <taxon>Ecdysozoa</taxon>
        <taxon>Nematoda</taxon>
        <taxon>Chromadorea</taxon>
        <taxon>Rhabditida</taxon>
        <taxon>Spirurina</taxon>
        <taxon>Spiruromorpha</taxon>
        <taxon>Spiruroidea</taxon>
        <taxon>Gongylonematidae</taxon>
        <taxon>Gongylonema</taxon>
    </lineage>
</organism>
<feature type="domain" description="Helicase C-terminal" evidence="7">
    <location>
        <begin position="1"/>
        <end position="68"/>
    </location>
</feature>
<keyword evidence="1" id="KW-0547">Nucleotide-binding</keyword>
<name>A0A183D371_9BILA</name>
<accession>A0A183D371</accession>
<dbReference type="EMBL" id="UYRT01005229">
    <property type="protein sequence ID" value="VDK38259.1"/>
    <property type="molecule type" value="Genomic_DNA"/>
</dbReference>
<feature type="region of interest" description="Disordered" evidence="6">
    <location>
        <begin position="123"/>
        <end position="144"/>
    </location>
</feature>
<dbReference type="GO" id="GO:0005524">
    <property type="term" value="F:ATP binding"/>
    <property type="evidence" value="ECO:0007669"/>
    <property type="project" value="UniProtKB-KW"/>
</dbReference>
<dbReference type="InterPro" id="IPR027417">
    <property type="entry name" value="P-loop_NTPase"/>
</dbReference>
<keyword evidence="2" id="KW-0378">Hydrolase</keyword>
<dbReference type="Proteomes" id="UP000271098">
    <property type="component" value="Unassembled WGS sequence"/>
</dbReference>
<keyword evidence="3" id="KW-0347">Helicase</keyword>
<reference evidence="10" key="1">
    <citation type="submission" date="2016-06" db="UniProtKB">
        <authorList>
            <consortium name="WormBaseParasite"/>
        </authorList>
    </citation>
    <scope>IDENTIFICATION</scope>
</reference>
<dbReference type="AlphaFoldDB" id="A0A183D371"/>
<evidence type="ECO:0000313" key="9">
    <source>
        <dbReference type="Proteomes" id="UP000271098"/>
    </source>
</evidence>
<dbReference type="SUPFAM" id="SSF52540">
    <property type="entry name" value="P-loop containing nucleoside triphosphate hydrolases"/>
    <property type="match status" value="1"/>
</dbReference>
<evidence type="ECO:0000256" key="6">
    <source>
        <dbReference type="SAM" id="MobiDB-lite"/>
    </source>
</evidence>
<proteinExistence type="predicted"/>
<keyword evidence="4" id="KW-0067">ATP-binding</keyword>
<dbReference type="OrthoDB" id="10259843at2759"/>
<sequence length="160" mass="18379">MNMPVSLKQYVHRVGRTARAGRVGRSISLVGESERKILKEIVASNKGDVIEAYKKRIEGFEESIKRIEEEEKAERALRLANEELQRSELKLEGKDELRDRRLAEFQIRAAKRARKGKKIRAVVEHDERPSSGKKKRKAKSSFTAELTAVGKKDVKRFRHG</sequence>
<dbReference type="InterPro" id="IPR050079">
    <property type="entry name" value="DEAD_box_RNA_helicase"/>
</dbReference>
<evidence type="ECO:0000256" key="2">
    <source>
        <dbReference type="ARBA" id="ARBA00022801"/>
    </source>
</evidence>
<reference evidence="8 9" key="2">
    <citation type="submission" date="2018-11" db="EMBL/GenBank/DDBJ databases">
        <authorList>
            <consortium name="Pathogen Informatics"/>
        </authorList>
    </citation>
    <scope>NUCLEOTIDE SEQUENCE [LARGE SCALE GENOMIC DNA]</scope>
</reference>
<evidence type="ECO:0000256" key="5">
    <source>
        <dbReference type="SAM" id="Coils"/>
    </source>
</evidence>
<protein>
    <submittedName>
        <fullName evidence="10">Helicase C-terminal domain-containing protein</fullName>
    </submittedName>
</protein>
<feature type="coiled-coil region" evidence="5">
    <location>
        <begin position="50"/>
        <end position="97"/>
    </location>
</feature>
<evidence type="ECO:0000313" key="8">
    <source>
        <dbReference type="EMBL" id="VDK38259.1"/>
    </source>
</evidence>
<keyword evidence="9" id="KW-1185">Reference proteome</keyword>
<dbReference type="PANTHER" id="PTHR47959:SF1">
    <property type="entry name" value="ATP-DEPENDENT RNA HELICASE DBPA"/>
    <property type="match status" value="1"/>
</dbReference>
<dbReference type="GO" id="GO:0003724">
    <property type="term" value="F:RNA helicase activity"/>
    <property type="evidence" value="ECO:0007669"/>
    <property type="project" value="TreeGrafter"/>
</dbReference>
<keyword evidence="5" id="KW-0175">Coiled coil</keyword>
<dbReference type="Gene3D" id="3.40.50.300">
    <property type="entry name" value="P-loop containing nucleotide triphosphate hydrolases"/>
    <property type="match status" value="1"/>
</dbReference>
<evidence type="ECO:0000313" key="10">
    <source>
        <dbReference type="WBParaSite" id="GPUH_0000316701-mRNA-1"/>
    </source>
</evidence>
<evidence type="ECO:0000256" key="4">
    <source>
        <dbReference type="ARBA" id="ARBA00022840"/>
    </source>
</evidence>
<dbReference type="PROSITE" id="PS51194">
    <property type="entry name" value="HELICASE_CTER"/>
    <property type="match status" value="1"/>
</dbReference>
<dbReference type="WBParaSite" id="GPUH_0000316701-mRNA-1">
    <property type="protein sequence ID" value="GPUH_0000316701-mRNA-1"/>
    <property type="gene ID" value="GPUH_0000316701"/>
</dbReference>
<dbReference type="GO" id="GO:0005829">
    <property type="term" value="C:cytosol"/>
    <property type="evidence" value="ECO:0007669"/>
    <property type="project" value="TreeGrafter"/>
</dbReference>
<dbReference type="GO" id="GO:0016787">
    <property type="term" value="F:hydrolase activity"/>
    <property type="evidence" value="ECO:0007669"/>
    <property type="project" value="UniProtKB-KW"/>
</dbReference>
<evidence type="ECO:0000259" key="7">
    <source>
        <dbReference type="PROSITE" id="PS51194"/>
    </source>
</evidence>
<dbReference type="InterPro" id="IPR001650">
    <property type="entry name" value="Helicase_C-like"/>
</dbReference>
<dbReference type="PANTHER" id="PTHR47959">
    <property type="entry name" value="ATP-DEPENDENT RNA HELICASE RHLE-RELATED"/>
    <property type="match status" value="1"/>
</dbReference>
<gene>
    <name evidence="8" type="ORF">GPUH_LOCUS3162</name>
</gene>
<evidence type="ECO:0000256" key="1">
    <source>
        <dbReference type="ARBA" id="ARBA00022741"/>
    </source>
</evidence>